<reference evidence="2" key="2">
    <citation type="journal article" date="2015" name="Data Brief">
        <title>Shoot transcriptome of the giant reed, Arundo donax.</title>
        <authorList>
            <person name="Barrero R.A."/>
            <person name="Guerrero F.D."/>
            <person name="Moolhuijzen P."/>
            <person name="Goolsby J.A."/>
            <person name="Tidwell J."/>
            <person name="Bellgard S.E."/>
            <person name="Bellgard M.I."/>
        </authorList>
    </citation>
    <scope>NUCLEOTIDE SEQUENCE</scope>
    <source>
        <tissue evidence="2">Shoot tissue taken approximately 20 cm above the soil surface</tissue>
    </source>
</reference>
<name>A0A0A8YCJ7_ARUDO</name>
<sequence length="47" mass="5259">MDKVYNLCRVYEFIRIDASSVLGNGSGVVSMITLLCVSFLGYKNRIL</sequence>
<reference evidence="2" key="1">
    <citation type="submission" date="2014-09" db="EMBL/GenBank/DDBJ databases">
        <authorList>
            <person name="Magalhaes I.L.F."/>
            <person name="Oliveira U."/>
            <person name="Santos F.R."/>
            <person name="Vidigal T.H.D.A."/>
            <person name="Brescovit A.D."/>
            <person name="Santos A.J."/>
        </authorList>
    </citation>
    <scope>NUCLEOTIDE SEQUENCE</scope>
    <source>
        <tissue evidence="2">Shoot tissue taken approximately 20 cm above the soil surface</tissue>
    </source>
</reference>
<dbReference type="EMBL" id="GBRH01274665">
    <property type="protein sequence ID" value="JAD23230.1"/>
    <property type="molecule type" value="Transcribed_RNA"/>
</dbReference>
<organism evidence="2">
    <name type="scientific">Arundo donax</name>
    <name type="common">Giant reed</name>
    <name type="synonym">Donax arundinaceus</name>
    <dbReference type="NCBI Taxonomy" id="35708"/>
    <lineage>
        <taxon>Eukaryota</taxon>
        <taxon>Viridiplantae</taxon>
        <taxon>Streptophyta</taxon>
        <taxon>Embryophyta</taxon>
        <taxon>Tracheophyta</taxon>
        <taxon>Spermatophyta</taxon>
        <taxon>Magnoliopsida</taxon>
        <taxon>Liliopsida</taxon>
        <taxon>Poales</taxon>
        <taxon>Poaceae</taxon>
        <taxon>PACMAD clade</taxon>
        <taxon>Arundinoideae</taxon>
        <taxon>Arundineae</taxon>
        <taxon>Arundo</taxon>
    </lineage>
</organism>
<feature type="transmembrane region" description="Helical" evidence="1">
    <location>
        <begin position="21"/>
        <end position="42"/>
    </location>
</feature>
<accession>A0A0A8YCJ7</accession>
<keyword evidence="1" id="KW-0812">Transmembrane</keyword>
<evidence type="ECO:0000313" key="2">
    <source>
        <dbReference type="EMBL" id="JAD23230.1"/>
    </source>
</evidence>
<dbReference type="AlphaFoldDB" id="A0A0A8YCJ7"/>
<keyword evidence="1" id="KW-1133">Transmembrane helix</keyword>
<evidence type="ECO:0000256" key="1">
    <source>
        <dbReference type="SAM" id="Phobius"/>
    </source>
</evidence>
<protein>
    <submittedName>
        <fullName evidence="2">Uncharacterized protein</fullName>
    </submittedName>
</protein>
<keyword evidence="1" id="KW-0472">Membrane</keyword>
<proteinExistence type="predicted"/>